<keyword evidence="2" id="KW-1185">Reference proteome</keyword>
<evidence type="ECO:0000313" key="1">
    <source>
        <dbReference type="EnsemblPlants" id="cds.evm.model.04.639"/>
    </source>
</evidence>
<dbReference type="AlphaFoldDB" id="A0A803PI77"/>
<dbReference type="EMBL" id="UZAU01000366">
    <property type="status" value="NOT_ANNOTATED_CDS"/>
    <property type="molecule type" value="Genomic_DNA"/>
</dbReference>
<organism evidence="1 2">
    <name type="scientific">Cannabis sativa</name>
    <name type="common">Hemp</name>
    <name type="synonym">Marijuana</name>
    <dbReference type="NCBI Taxonomy" id="3483"/>
    <lineage>
        <taxon>Eukaryota</taxon>
        <taxon>Viridiplantae</taxon>
        <taxon>Streptophyta</taxon>
        <taxon>Embryophyta</taxon>
        <taxon>Tracheophyta</taxon>
        <taxon>Spermatophyta</taxon>
        <taxon>Magnoliopsida</taxon>
        <taxon>eudicotyledons</taxon>
        <taxon>Gunneridae</taxon>
        <taxon>Pentapetalae</taxon>
        <taxon>rosids</taxon>
        <taxon>fabids</taxon>
        <taxon>Rosales</taxon>
        <taxon>Cannabaceae</taxon>
        <taxon>Cannabis</taxon>
    </lineage>
</organism>
<name>A0A803PI77_CANSA</name>
<sequence length="76" mass="8352">MIWKLTVSSVTADTIVGHENAENDAEGAEEEKCDGERDLLNRRAIVNGVGSPHHNVLVRDGEGMVDVRHFRIRGGD</sequence>
<accession>A0A803PI77</accession>
<reference evidence="1" key="1">
    <citation type="submission" date="2018-11" db="EMBL/GenBank/DDBJ databases">
        <authorList>
            <person name="Grassa J C."/>
        </authorList>
    </citation>
    <scope>NUCLEOTIDE SEQUENCE [LARGE SCALE GENOMIC DNA]</scope>
</reference>
<reference evidence="1" key="2">
    <citation type="submission" date="2021-03" db="UniProtKB">
        <authorList>
            <consortium name="EnsemblPlants"/>
        </authorList>
    </citation>
    <scope>IDENTIFICATION</scope>
</reference>
<proteinExistence type="predicted"/>
<dbReference type="Gramene" id="evm.model.04.639">
    <property type="protein sequence ID" value="cds.evm.model.04.639"/>
    <property type="gene ID" value="evm.TU.04.639"/>
</dbReference>
<protein>
    <submittedName>
        <fullName evidence="1">Uncharacterized protein</fullName>
    </submittedName>
</protein>
<dbReference type="EnsemblPlants" id="evm.model.04.639">
    <property type="protein sequence ID" value="cds.evm.model.04.639"/>
    <property type="gene ID" value="evm.TU.04.639"/>
</dbReference>
<evidence type="ECO:0000313" key="2">
    <source>
        <dbReference type="Proteomes" id="UP000596661"/>
    </source>
</evidence>
<dbReference type="Proteomes" id="UP000596661">
    <property type="component" value="Chromosome 4"/>
</dbReference>